<protein>
    <recommendedName>
        <fullName evidence="3">Flavoprotein domain-containing protein</fullName>
    </recommendedName>
</protein>
<feature type="domain" description="Flavoprotein" evidence="3">
    <location>
        <begin position="11"/>
        <end position="232"/>
    </location>
</feature>
<dbReference type="OMA" id="DQWGWSE"/>
<organism evidence="4 5">
    <name type="scientific">Cafeteria roenbergensis</name>
    <name type="common">Marine flagellate</name>
    <dbReference type="NCBI Taxonomy" id="33653"/>
    <lineage>
        <taxon>Eukaryota</taxon>
        <taxon>Sar</taxon>
        <taxon>Stramenopiles</taxon>
        <taxon>Bigyra</taxon>
        <taxon>Opalozoa</taxon>
        <taxon>Bicosoecida</taxon>
        <taxon>Cafeteriaceae</taxon>
        <taxon>Cafeteria</taxon>
    </lineage>
</organism>
<dbReference type="InterPro" id="IPR036551">
    <property type="entry name" value="Flavin_trans-like"/>
</dbReference>
<keyword evidence="1" id="KW-0173">Coenzyme A biosynthesis</keyword>
<proteinExistence type="inferred from homology"/>
<dbReference type="AlphaFoldDB" id="A0A5A8CMW3"/>
<evidence type="ECO:0000256" key="1">
    <source>
        <dbReference type="ARBA" id="ARBA00022993"/>
    </source>
</evidence>
<dbReference type="PANTHER" id="PTHR14359:SF6">
    <property type="entry name" value="PHOSPHOPANTOTHENOYLCYSTEINE DECARBOXYLASE"/>
    <property type="match status" value="1"/>
</dbReference>
<sequence>MAAAGAGRRPRVLLGVTGSVAAVKAPQLALKFASAGCDVRVVLTAKGAHFWKLTETYHPPSWASVATVPGATADRPISPVAARVLASSCSAPETLGDGFPASGVQAVLRDADEWDAYSTVKEDPVLHIELRRWADVLVVAPLSANTLGKLAHGMCDDLLSCLFRAWDPSRPALLCPAMNTLMWEHPFTARDKSALLALPCVTFVEPAEAVLACGDKGAGALADVDDIVRAALGALKTEASSAARGGAANDEQQ</sequence>
<reference evidence="4 5" key="1">
    <citation type="submission" date="2019-07" db="EMBL/GenBank/DDBJ databases">
        <title>Genomes of Cafeteria roenbergensis.</title>
        <authorList>
            <person name="Fischer M.G."/>
            <person name="Hackl T."/>
            <person name="Roman M."/>
        </authorList>
    </citation>
    <scope>NUCLEOTIDE SEQUENCE [LARGE SCALE GENOMIC DNA]</scope>
    <source>
        <strain evidence="4 5">BVI</strain>
    </source>
</reference>
<dbReference type="Proteomes" id="UP000323011">
    <property type="component" value="Unassembled WGS sequence"/>
</dbReference>
<dbReference type="SUPFAM" id="SSF52507">
    <property type="entry name" value="Homo-oligomeric flavin-containing Cys decarboxylases, HFCD"/>
    <property type="match status" value="1"/>
</dbReference>
<dbReference type="GO" id="GO:0004633">
    <property type="term" value="F:phosphopantothenoylcysteine decarboxylase activity"/>
    <property type="evidence" value="ECO:0007669"/>
    <property type="project" value="TreeGrafter"/>
</dbReference>
<dbReference type="GO" id="GO:0010181">
    <property type="term" value="F:FMN binding"/>
    <property type="evidence" value="ECO:0007669"/>
    <property type="project" value="TreeGrafter"/>
</dbReference>
<keyword evidence="5" id="KW-1185">Reference proteome</keyword>
<evidence type="ECO:0000259" key="3">
    <source>
        <dbReference type="Pfam" id="PF02441"/>
    </source>
</evidence>
<dbReference type="EMBL" id="VLTN01000014">
    <property type="protein sequence ID" value="KAA0153857.1"/>
    <property type="molecule type" value="Genomic_DNA"/>
</dbReference>
<dbReference type="InterPro" id="IPR003382">
    <property type="entry name" value="Flavoprotein"/>
</dbReference>
<evidence type="ECO:0000313" key="4">
    <source>
        <dbReference type="EMBL" id="KAA0153857.1"/>
    </source>
</evidence>
<comment type="caution">
    <text evidence="4">The sequence shown here is derived from an EMBL/GenBank/DDBJ whole genome shotgun (WGS) entry which is preliminary data.</text>
</comment>
<comment type="similarity">
    <text evidence="2">Belongs to the HFCD (homooligomeric flavin containing Cys decarboxylase) superfamily.</text>
</comment>
<dbReference type="Pfam" id="PF02441">
    <property type="entry name" value="Flavoprotein"/>
    <property type="match status" value="1"/>
</dbReference>
<accession>A0A5A8CMW3</accession>
<dbReference type="Gene3D" id="3.40.50.1950">
    <property type="entry name" value="Flavin prenyltransferase-like"/>
    <property type="match status" value="1"/>
</dbReference>
<dbReference type="GO" id="GO:0071513">
    <property type="term" value="C:phosphopantothenoylcysteine decarboxylase complex"/>
    <property type="evidence" value="ECO:0007669"/>
    <property type="project" value="TreeGrafter"/>
</dbReference>
<dbReference type="PANTHER" id="PTHR14359">
    <property type="entry name" value="HOMO-OLIGOMERIC FLAVIN CONTAINING CYS DECARBOXYLASE FAMILY"/>
    <property type="match status" value="1"/>
</dbReference>
<dbReference type="GO" id="GO:0015937">
    <property type="term" value="P:coenzyme A biosynthetic process"/>
    <property type="evidence" value="ECO:0007669"/>
    <property type="project" value="UniProtKB-KW"/>
</dbReference>
<gene>
    <name evidence="4" type="ORF">FNF29_02846</name>
</gene>
<evidence type="ECO:0000256" key="2">
    <source>
        <dbReference type="ARBA" id="ARBA00038350"/>
    </source>
</evidence>
<name>A0A5A8CMW3_CAFRO</name>
<evidence type="ECO:0000313" key="5">
    <source>
        <dbReference type="Proteomes" id="UP000323011"/>
    </source>
</evidence>